<comment type="caution">
    <text evidence="1">The sequence shown here is derived from an EMBL/GenBank/DDBJ whole genome shotgun (WGS) entry which is preliminary data.</text>
</comment>
<gene>
    <name evidence="1" type="ORF">EDC58_1725</name>
</gene>
<dbReference type="EMBL" id="RJVK01000005">
    <property type="protein sequence ID" value="ROR38811.1"/>
    <property type="molecule type" value="Genomic_DNA"/>
</dbReference>
<sequence length="46" mass="5266">MRYILLALIAIFVVGCSSKTIVKKQNPSVEMQKQDAQKAWKDLDKE</sequence>
<name>A0AAJ4UX08_9BACT</name>
<dbReference type="PROSITE" id="PS51257">
    <property type="entry name" value="PROKAR_LIPOPROTEIN"/>
    <property type="match status" value="1"/>
</dbReference>
<evidence type="ECO:0000313" key="2">
    <source>
        <dbReference type="Proteomes" id="UP000272781"/>
    </source>
</evidence>
<dbReference type="Proteomes" id="UP000272781">
    <property type="component" value="Unassembled WGS sequence"/>
</dbReference>
<evidence type="ECO:0000313" key="1">
    <source>
        <dbReference type="EMBL" id="ROR38811.1"/>
    </source>
</evidence>
<accession>A0AAJ4UX08</accession>
<evidence type="ECO:0008006" key="3">
    <source>
        <dbReference type="Google" id="ProtNLM"/>
    </source>
</evidence>
<proteinExistence type="predicted"/>
<protein>
    <recommendedName>
        <fullName evidence="3">Lipoprotein</fullName>
    </recommendedName>
</protein>
<dbReference type="RefSeq" id="WP_170151139.1">
    <property type="nucleotide sequence ID" value="NZ_CP027432.2"/>
</dbReference>
<reference evidence="1 2" key="1">
    <citation type="submission" date="2018-11" db="EMBL/GenBank/DDBJ databases">
        <title>Genomic Encyclopedia of Type Strains, Phase IV (KMG-IV): sequencing the most valuable type-strain genomes for metagenomic binning, comparative biology and taxonomic classification.</title>
        <authorList>
            <person name="Goeker M."/>
        </authorList>
    </citation>
    <scope>NUCLEOTIDE SEQUENCE [LARGE SCALE GENOMIC DNA]</scope>
    <source>
        <strain evidence="1 2">DSM 27783</strain>
    </source>
</reference>
<organism evidence="1 2">
    <name type="scientific">Caminibacter pacificus</name>
    <dbReference type="NCBI Taxonomy" id="1424653"/>
    <lineage>
        <taxon>Bacteria</taxon>
        <taxon>Pseudomonadati</taxon>
        <taxon>Campylobacterota</taxon>
        <taxon>Epsilonproteobacteria</taxon>
        <taxon>Nautiliales</taxon>
        <taxon>Nautiliaceae</taxon>
        <taxon>Caminibacter</taxon>
    </lineage>
</organism>
<dbReference type="AlphaFoldDB" id="A0AAJ4UX08"/>